<evidence type="ECO:0000256" key="3">
    <source>
        <dbReference type="ARBA" id="ARBA00023180"/>
    </source>
</evidence>
<evidence type="ECO:0000256" key="5">
    <source>
        <dbReference type="SAM" id="Phobius"/>
    </source>
</evidence>
<reference evidence="9" key="1">
    <citation type="submission" date="2025-08" db="UniProtKB">
        <authorList>
            <consortium name="Ensembl"/>
        </authorList>
    </citation>
    <scope>IDENTIFICATION</scope>
</reference>
<evidence type="ECO:0000259" key="6">
    <source>
        <dbReference type="Pfam" id="PF24306"/>
    </source>
</evidence>
<dbReference type="GO" id="GO:0005737">
    <property type="term" value="C:cytoplasm"/>
    <property type="evidence" value="ECO:0007669"/>
    <property type="project" value="UniProtKB-ARBA"/>
</dbReference>
<dbReference type="InterPro" id="IPR056218">
    <property type="entry name" value="THSD1_D2"/>
</dbReference>
<keyword evidence="5" id="KW-0472">Membrane</keyword>
<reference evidence="9" key="2">
    <citation type="submission" date="2025-09" db="UniProtKB">
        <authorList>
            <consortium name="Ensembl"/>
        </authorList>
    </citation>
    <scope>IDENTIFICATION</scope>
</reference>
<dbReference type="Proteomes" id="UP000694569">
    <property type="component" value="Unplaced"/>
</dbReference>
<evidence type="ECO:0000256" key="4">
    <source>
        <dbReference type="SAM" id="MobiDB-lite"/>
    </source>
</evidence>
<organism evidence="9 10">
    <name type="scientific">Leptobrachium leishanense</name>
    <name type="common">Leishan spiny toad</name>
    <dbReference type="NCBI Taxonomy" id="445787"/>
    <lineage>
        <taxon>Eukaryota</taxon>
        <taxon>Metazoa</taxon>
        <taxon>Chordata</taxon>
        <taxon>Craniata</taxon>
        <taxon>Vertebrata</taxon>
        <taxon>Euteleostomi</taxon>
        <taxon>Amphibia</taxon>
        <taxon>Batrachia</taxon>
        <taxon>Anura</taxon>
        <taxon>Pelobatoidea</taxon>
        <taxon>Megophryidae</taxon>
        <taxon>Leptobrachium</taxon>
    </lineage>
</organism>
<dbReference type="Pfam" id="PF24306">
    <property type="entry name" value="THSD1_N"/>
    <property type="match status" value="1"/>
</dbReference>
<evidence type="ECO:0000256" key="1">
    <source>
        <dbReference type="ARBA" id="ARBA00022729"/>
    </source>
</evidence>
<evidence type="ECO:0000313" key="10">
    <source>
        <dbReference type="Proteomes" id="UP000694569"/>
    </source>
</evidence>
<dbReference type="GO" id="GO:0071944">
    <property type="term" value="C:cell periphery"/>
    <property type="evidence" value="ECO:0007669"/>
    <property type="project" value="TreeGrafter"/>
</dbReference>
<dbReference type="InterPro" id="IPR056217">
    <property type="entry name" value="THSD1_N"/>
</dbReference>
<feature type="domain" description="THSD1 N-terminal" evidence="6">
    <location>
        <begin position="32"/>
        <end position="130"/>
    </location>
</feature>
<dbReference type="Pfam" id="PF00090">
    <property type="entry name" value="TSP_1"/>
    <property type="match status" value="1"/>
</dbReference>
<keyword evidence="1" id="KW-0732">Signal</keyword>
<feature type="domain" description="THSD1 second Ig-like" evidence="7">
    <location>
        <begin position="131"/>
        <end position="239"/>
    </location>
</feature>
<dbReference type="Gene3D" id="2.20.100.10">
    <property type="entry name" value="Thrombospondin type-1 (TSP1) repeat"/>
    <property type="match status" value="1"/>
</dbReference>
<dbReference type="InterPro" id="IPR000884">
    <property type="entry name" value="TSP1_rpt"/>
</dbReference>
<feature type="region of interest" description="Disordered" evidence="4">
    <location>
        <begin position="696"/>
        <end position="718"/>
    </location>
</feature>
<dbReference type="GeneTree" id="ENSGT00390000013335"/>
<feature type="region of interest" description="Disordered" evidence="4">
    <location>
        <begin position="751"/>
        <end position="777"/>
    </location>
</feature>
<keyword evidence="5" id="KW-1133">Transmembrane helix</keyword>
<dbReference type="SUPFAM" id="SSF82895">
    <property type="entry name" value="TSP-1 type 1 repeat"/>
    <property type="match status" value="1"/>
</dbReference>
<gene>
    <name evidence="9" type="primary">THSD1</name>
</gene>
<dbReference type="PROSITE" id="PS50092">
    <property type="entry name" value="TSP1"/>
    <property type="match status" value="1"/>
</dbReference>
<evidence type="ECO:0000259" key="7">
    <source>
        <dbReference type="Pfam" id="PF24310"/>
    </source>
</evidence>
<name>A0A8C5LWR7_9ANUR</name>
<evidence type="ECO:0000259" key="8">
    <source>
        <dbReference type="Pfam" id="PF24311"/>
    </source>
</evidence>
<evidence type="ECO:0000313" key="9">
    <source>
        <dbReference type="Ensembl" id="ENSLLEP00000003250.1"/>
    </source>
</evidence>
<dbReference type="Ensembl" id="ENSLLET00000003407.1">
    <property type="protein sequence ID" value="ENSLLEP00000003250.1"/>
    <property type="gene ID" value="ENSLLEG00000002086.1"/>
</dbReference>
<dbReference type="InterPro" id="IPR036383">
    <property type="entry name" value="TSP1_rpt_sf"/>
</dbReference>
<dbReference type="InterPro" id="IPR056219">
    <property type="entry name" value="THSD1_D3"/>
</dbReference>
<protein>
    <submittedName>
        <fullName evidence="9">Thrombospondin type 1 domain containing 1</fullName>
    </submittedName>
</protein>
<dbReference type="FunFam" id="2.20.100.10:FF:000115">
    <property type="entry name" value="Thrombospondin type-1 domain-containing protein 1"/>
    <property type="match status" value="1"/>
</dbReference>
<dbReference type="PANTHER" id="PTHR16311">
    <property type="entry name" value="THROMBOSPONDIN TYPE I DOMAIN-CONTAINING 1"/>
    <property type="match status" value="1"/>
</dbReference>
<evidence type="ECO:0000256" key="2">
    <source>
        <dbReference type="ARBA" id="ARBA00023157"/>
    </source>
</evidence>
<dbReference type="PANTHER" id="PTHR16311:SF3">
    <property type="entry name" value="THROMBOSPONDIN TYPE-1 DOMAIN-CONTAINING PROTEIN 1"/>
    <property type="match status" value="1"/>
</dbReference>
<keyword evidence="10" id="KW-1185">Reference proteome</keyword>
<dbReference type="OrthoDB" id="16692at2759"/>
<feature type="domain" description="THSD1 third Ig-like" evidence="8">
    <location>
        <begin position="246"/>
        <end position="343"/>
    </location>
</feature>
<dbReference type="Pfam" id="PF24311">
    <property type="entry name" value="THSD1_D3"/>
    <property type="match status" value="1"/>
</dbReference>
<sequence>MPSLSNLLTTHIVNVILLTPPCLFTAFGEPGYVLLQKPHHFALSKESVYVDFYLPDNNTVTLINRSVSLWNTGNNQKVTSKELPANTTHGSLMFECSFFVESGLYQFQISFQTENNSHFHVRSSILNVTWPTFYIELNRTSKDSVRSFQIGVFTNRQLCSVFPDKEPVMLLEVEHIHNFQEPEEQSRDQFMLYKTYKEIPLSSSQWVDFECASQRPEMYITVFLKPMVIDSIMASLGPIDLVETFKYKMDTSLDGKCDSSLNIYITPPPCNYVEGNIVVYKHIPKGFPESAPSIAEFAMHRGDKVAKFNCSLFDIGRNKYCFELLMRSNHSLPKVDECVEIRREIETWSLWQSWSPCSTTCGDGHRERHRECLSTSPENPSCNGSPKEISICSLDDCSTAAKPSIKPTKGSTVDGKTSNTVTIIGISLCLFIIFITIVITVWRKLSKAQTCSPTVRPSSSHSVNCRKNSDEESIYQLRESFSDTGEVLSEGIEDGVHIPLNCNQSSPITGDQAITENDSLQSNVQKIIPPIFSYRLAQQQLKEMRQKGLTEATKVYHVSQNPLADTALDIPLTMPPITDNSDEAASNKFRIQSPFLVPKNACSPGCDERSFSKSPFPASQRVSPSQTLPKLYHSKSQDAKARHYEKGYQKHNTFRRTSSFHDNKYIKPYRERSLTTLSPRHSMTYNAKTRAWEYPTVERSRHKSPRTDKSPDNITRDISLTKDASDYLTKNPLIRPGGSKPDLICSRQLSARTSNADRPEQNRARKGPSPVGASRNRVQQDLSSLPKEIYNRNSSLSPSQYRKEKCQSFPWGTEFSFYDNTTFRLTEAEQQMLDLPGYFASNEEDETSTLSMERLVI</sequence>
<keyword evidence="3" id="KW-0325">Glycoprotein</keyword>
<accession>A0A8C5LWR7</accession>
<proteinExistence type="predicted"/>
<dbReference type="SMART" id="SM00209">
    <property type="entry name" value="TSP1"/>
    <property type="match status" value="1"/>
</dbReference>
<keyword evidence="2" id="KW-1015">Disulfide bond</keyword>
<keyword evidence="5" id="KW-0812">Transmembrane</keyword>
<feature type="transmembrane region" description="Helical" evidence="5">
    <location>
        <begin position="421"/>
        <end position="442"/>
    </location>
</feature>
<feature type="compositionally biased region" description="Basic and acidic residues" evidence="4">
    <location>
        <begin position="705"/>
        <end position="718"/>
    </location>
</feature>
<feature type="region of interest" description="Disordered" evidence="4">
    <location>
        <begin position="607"/>
        <end position="642"/>
    </location>
</feature>
<dbReference type="AlphaFoldDB" id="A0A8C5LWR7"/>
<dbReference type="InterPro" id="IPR038877">
    <property type="entry name" value="THSD1"/>
</dbReference>
<dbReference type="Pfam" id="PF24310">
    <property type="entry name" value="THSD1_D2"/>
    <property type="match status" value="1"/>
</dbReference>